<evidence type="ECO:0000259" key="2">
    <source>
        <dbReference type="PROSITE" id="PS50263"/>
    </source>
</evidence>
<dbReference type="PROSITE" id="PS50263">
    <property type="entry name" value="CN_HYDROLASE"/>
    <property type="match status" value="1"/>
</dbReference>
<sequence length="264" mass="28679">VKCSAIQLVSSPDPIANMDSVRRLIGYAVGLGSTLIALPEFWVSFGSDEPLAHVAMAKQSSSFRAFMSEMARTHQIFLFGGSIPTESPNPDRVHNTTFVYDPHGNEIAHYHKVHLFTFHGSNESLNESRTIAPGRGFVKADLPTIGGVALSICYDLRFPELFRSLGEFKIIVAPSAFTVETGQAHWEVLVRARAIENQCYVIAPAQGGTHANGRRTHGHSMIVGPWGQIIDELALGEGVIAADFDCEAIDAVRNKIPALASRVV</sequence>
<keyword evidence="1" id="KW-0378">Hydrolase</keyword>
<dbReference type="PANTHER" id="PTHR23088:SF27">
    <property type="entry name" value="DEAMINATED GLUTATHIONE AMIDASE"/>
    <property type="match status" value="1"/>
</dbReference>
<reference evidence="3" key="1">
    <citation type="submission" date="2015-04" db="EMBL/GenBank/DDBJ databases">
        <title>The genome sequence of the plant pathogenic Rhizarian Plasmodiophora brassicae reveals insights in its biotrophic life cycle and the origin of chitin synthesis.</title>
        <authorList>
            <person name="Schwelm A."/>
            <person name="Fogelqvist J."/>
            <person name="Knaust A."/>
            <person name="Julke S."/>
            <person name="Lilja T."/>
            <person name="Dhandapani V."/>
            <person name="Bonilla-Rosso G."/>
            <person name="Karlsson M."/>
            <person name="Shevchenko A."/>
            <person name="Choi S.R."/>
            <person name="Kim H.G."/>
            <person name="Park J.Y."/>
            <person name="Lim Y.P."/>
            <person name="Ludwig-Muller J."/>
            <person name="Dixelius C."/>
        </authorList>
    </citation>
    <scope>NUCLEOTIDE SEQUENCE</scope>
    <source>
        <tissue evidence="3">Potato root galls</tissue>
    </source>
</reference>
<protein>
    <recommendedName>
        <fullName evidence="2">CN hydrolase domain-containing protein</fullName>
    </recommendedName>
</protein>
<dbReference type="Pfam" id="PF00795">
    <property type="entry name" value="CN_hydrolase"/>
    <property type="match status" value="1"/>
</dbReference>
<feature type="domain" description="CN hydrolase" evidence="2">
    <location>
        <begin position="1"/>
        <end position="246"/>
    </location>
</feature>
<dbReference type="InterPro" id="IPR036526">
    <property type="entry name" value="C-N_Hydrolase_sf"/>
</dbReference>
<dbReference type="InterPro" id="IPR045254">
    <property type="entry name" value="Nit1/2_C-N_Hydrolase"/>
</dbReference>
<organism evidence="3">
    <name type="scientific">Spongospora subterranea</name>
    <dbReference type="NCBI Taxonomy" id="70186"/>
    <lineage>
        <taxon>Eukaryota</taxon>
        <taxon>Sar</taxon>
        <taxon>Rhizaria</taxon>
        <taxon>Endomyxa</taxon>
        <taxon>Phytomyxea</taxon>
        <taxon>Plasmodiophorida</taxon>
        <taxon>Plasmodiophoridae</taxon>
        <taxon>Spongospora</taxon>
    </lineage>
</organism>
<dbReference type="AlphaFoldDB" id="A0A0H5RC85"/>
<name>A0A0H5RC85_9EUKA</name>
<dbReference type="InterPro" id="IPR003010">
    <property type="entry name" value="C-N_Hydrolase"/>
</dbReference>
<evidence type="ECO:0000256" key="1">
    <source>
        <dbReference type="ARBA" id="ARBA00022801"/>
    </source>
</evidence>
<proteinExistence type="predicted"/>
<feature type="non-terminal residue" evidence="3">
    <location>
        <position position="1"/>
    </location>
</feature>
<dbReference type="PANTHER" id="PTHR23088">
    <property type="entry name" value="NITRILASE-RELATED"/>
    <property type="match status" value="1"/>
</dbReference>
<evidence type="ECO:0000313" key="3">
    <source>
        <dbReference type="EMBL" id="CRZ11361.1"/>
    </source>
</evidence>
<dbReference type="Gene3D" id="3.60.110.10">
    <property type="entry name" value="Carbon-nitrogen hydrolase"/>
    <property type="match status" value="1"/>
</dbReference>
<dbReference type="SUPFAM" id="SSF56317">
    <property type="entry name" value="Carbon-nitrogen hydrolase"/>
    <property type="match status" value="1"/>
</dbReference>
<dbReference type="EMBL" id="HACM01010919">
    <property type="protein sequence ID" value="CRZ11361.1"/>
    <property type="molecule type" value="Transcribed_RNA"/>
</dbReference>
<dbReference type="CDD" id="cd07572">
    <property type="entry name" value="nit"/>
    <property type="match status" value="1"/>
</dbReference>
<dbReference type="GO" id="GO:0016811">
    <property type="term" value="F:hydrolase activity, acting on carbon-nitrogen (but not peptide) bonds, in linear amides"/>
    <property type="evidence" value="ECO:0007669"/>
    <property type="project" value="InterPro"/>
</dbReference>
<accession>A0A0H5RC85</accession>